<comment type="similarity">
    <text evidence="4">In the N-terminal section; belongs to the acetate CoA ligase alpha subunit family.</text>
</comment>
<dbReference type="PROSITE" id="PS51186">
    <property type="entry name" value="GNAT"/>
    <property type="match status" value="1"/>
</dbReference>
<dbReference type="GO" id="GO:0005524">
    <property type="term" value="F:ATP binding"/>
    <property type="evidence" value="ECO:0007669"/>
    <property type="project" value="UniProtKB-KW"/>
</dbReference>
<accession>A0A411PCU3</accession>
<keyword evidence="2" id="KW-0547">Nucleotide-binding</keyword>
<dbReference type="Gene3D" id="3.40.50.261">
    <property type="entry name" value="Succinyl-CoA synthetase domains"/>
    <property type="match status" value="2"/>
</dbReference>
<dbReference type="CDD" id="cd04301">
    <property type="entry name" value="NAT_SF"/>
    <property type="match status" value="1"/>
</dbReference>
<dbReference type="FunFam" id="3.30.1490.20:FF:000020">
    <property type="entry name" value="Protein lysine acetyltransferase"/>
    <property type="match status" value="1"/>
</dbReference>
<dbReference type="EMBL" id="CP036200">
    <property type="protein sequence ID" value="QBF81373.1"/>
    <property type="molecule type" value="Genomic_DNA"/>
</dbReference>
<dbReference type="Pfam" id="PF13607">
    <property type="entry name" value="Succ_CoA_lig"/>
    <property type="match status" value="1"/>
</dbReference>
<dbReference type="InterPro" id="IPR036291">
    <property type="entry name" value="NAD(P)-bd_dom_sf"/>
</dbReference>
<keyword evidence="1" id="KW-0436">Ligase</keyword>
<dbReference type="InterPro" id="IPR003781">
    <property type="entry name" value="CoA-bd"/>
</dbReference>
<dbReference type="Pfam" id="PF13549">
    <property type="entry name" value="ATP-grasp_5"/>
    <property type="match status" value="1"/>
</dbReference>
<dbReference type="InterPro" id="IPR013815">
    <property type="entry name" value="ATP_grasp_subdomain_1"/>
</dbReference>
<name>A0A411PCU3_9GAMM</name>
<gene>
    <name evidence="6" type="ORF">EXU30_00670</name>
</gene>
<dbReference type="GO" id="GO:0016874">
    <property type="term" value="F:ligase activity"/>
    <property type="evidence" value="ECO:0007669"/>
    <property type="project" value="UniProtKB-KW"/>
</dbReference>
<dbReference type="SUPFAM" id="SSF51735">
    <property type="entry name" value="NAD(P)-binding Rossmann-fold domains"/>
    <property type="match status" value="1"/>
</dbReference>
<dbReference type="PANTHER" id="PTHR43334">
    <property type="entry name" value="ACETATE--COA LIGASE [ADP-FORMING]"/>
    <property type="match status" value="1"/>
</dbReference>
<proteinExistence type="inferred from homology"/>
<evidence type="ECO:0000256" key="2">
    <source>
        <dbReference type="ARBA" id="ARBA00022741"/>
    </source>
</evidence>
<keyword evidence="6" id="KW-0808">Transferase</keyword>
<dbReference type="SUPFAM" id="SSF56059">
    <property type="entry name" value="Glutathione synthetase ATP-binding domain-like"/>
    <property type="match status" value="1"/>
</dbReference>
<dbReference type="SUPFAM" id="SSF55729">
    <property type="entry name" value="Acyl-CoA N-acyltransferases (Nat)"/>
    <property type="match status" value="1"/>
</dbReference>
<evidence type="ECO:0000256" key="1">
    <source>
        <dbReference type="ARBA" id="ARBA00022598"/>
    </source>
</evidence>
<organism evidence="6 7">
    <name type="scientific">Shewanella maritima</name>
    <dbReference type="NCBI Taxonomy" id="2520507"/>
    <lineage>
        <taxon>Bacteria</taxon>
        <taxon>Pseudomonadati</taxon>
        <taxon>Pseudomonadota</taxon>
        <taxon>Gammaproteobacteria</taxon>
        <taxon>Alteromonadales</taxon>
        <taxon>Shewanellaceae</taxon>
        <taxon>Shewanella</taxon>
    </lineage>
</organism>
<dbReference type="Gene3D" id="3.40.50.720">
    <property type="entry name" value="NAD(P)-binding Rossmann-like Domain"/>
    <property type="match status" value="1"/>
</dbReference>
<dbReference type="Pfam" id="PF00583">
    <property type="entry name" value="Acetyltransf_1"/>
    <property type="match status" value="1"/>
</dbReference>
<dbReference type="PANTHER" id="PTHR43334:SF1">
    <property type="entry name" value="3-HYDROXYPROPIONATE--COA LIGASE [ADP-FORMING]"/>
    <property type="match status" value="1"/>
</dbReference>
<feature type="domain" description="N-acetyltransferase" evidence="5">
    <location>
        <begin position="749"/>
        <end position="905"/>
    </location>
</feature>
<sequence length="905" mass="98334">MSQRNINALFKPKSVAVIGASNGDKKAGKGLMKNLLSSGFSGPIMPVTPNYTSVLGVLAYPSIADLPMVPDLAVVCTHANKVLGIIEQLADIGCKVAVIMASGMEQLLCDTNSDVNVLEQIKAKAKAKGMRILGPNSLGMILPPIGLNASLAHTGAQNGKIAFVSQSAAICTTVLDWANNKGIGFSSFISLGDAADLDFDELIDYLGRDSKTSAILLYIDSISEKQHFLSAARAASHNKPILVIKSGRSNEGMQAAMLHTGGTAGNDAVYEAAFRRAGMLRVEDLVDLFAAVESLAHSAPLKGERLAIISNGGGPAVLAADELIIKGGKLAKLSQQTISALDAVLPSTWSRQNPVDLMGDAASERYAKALEIVMNDENCDAVLVLHSPSLLGESQQIADALIDTIKLHPKRNQLNILTNWSGEDSAYVARKLFNQASIPTYRTPEGAIRAFMHMVEFRRNQKLLQEIPESIPANIPTNSELARQLLQQAQANQQLEIETHQAAPILAAYGLNTIQTEFIECNDDVQSMAQQAINAANAIGYPVALKVQSKDVMYKSDVHGVVLNLSSDEDVANATESVLRRVNQANPRARIEGIIIQKMALTAGAQELRVAVINDGVFGLAICLGEGGSDWDPTRDAAVALPPLNMSLARYMVIQALKSNKLRDRHLPLGLKMTPLCVMLTQLSHLIIDCPEINGIDINPVLAAGDNITLLDVRLSLNPLGQIPTNRLAIQPYPKELEETVTLKNELKVMLRPILPEDEPKHMDFDNSLSDEDRYKRYFGVRAKMTHEEMAVLTQIDYSREMAFIATMFDDKGNEITLGAVRASIDPDNTEAEFAMAVRSNYQGVGLGRALLEKLIRYYKHNDTQVLTGFTMFENRSMANLAKSLGFDVSFDMEEQLIKMDMKLK</sequence>
<protein>
    <submittedName>
        <fullName evidence="6">Bifunctional acyl-CoA synthetase/GNAT family N-acetyltransferase</fullName>
    </submittedName>
</protein>
<dbReference type="Gene3D" id="3.30.1490.20">
    <property type="entry name" value="ATP-grasp fold, A domain"/>
    <property type="match status" value="1"/>
</dbReference>
<dbReference type="InterPro" id="IPR016181">
    <property type="entry name" value="Acyl_CoA_acyltransferase"/>
</dbReference>
<evidence type="ECO:0000313" key="7">
    <source>
        <dbReference type="Proteomes" id="UP000291106"/>
    </source>
</evidence>
<dbReference type="Gene3D" id="3.40.630.30">
    <property type="match status" value="1"/>
</dbReference>
<evidence type="ECO:0000259" key="5">
    <source>
        <dbReference type="PROSITE" id="PS51186"/>
    </source>
</evidence>
<dbReference type="InterPro" id="IPR016102">
    <property type="entry name" value="Succinyl-CoA_synth-like"/>
</dbReference>
<dbReference type="RefSeq" id="WP_130597350.1">
    <property type="nucleotide sequence ID" value="NZ_CP036200.1"/>
</dbReference>
<keyword evidence="3" id="KW-0067">ATP-binding</keyword>
<dbReference type="GO" id="GO:0016747">
    <property type="term" value="F:acyltransferase activity, transferring groups other than amino-acyl groups"/>
    <property type="evidence" value="ECO:0007669"/>
    <property type="project" value="InterPro"/>
</dbReference>
<dbReference type="Gene3D" id="3.30.470.20">
    <property type="entry name" value="ATP-grasp fold, B domain"/>
    <property type="match status" value="1"/>
</dbReference>
<dbReference type="SMART" id="SM00881">
    <property type="entry name" value="CoA_binding"/>
    <property type="match status" value="1"/>
</dbReference>
<dbReference type="Pfam" id="PF13380">
    <property type="entry name" value="CoA_binding_2"/>
    <property type="match status" value="1"/>
</dbReference>
<evidence type="ECO:0000256" key="4">
    <source>
        <dbReference type="ARBA" id="ARBA00060888"/>
    </source>
</evidence>
<dbReference type="OrthoDB" id="9807426at2"/>
<keyword evidence="7" id="KW-1185">Reference proteome</keyword>
<dbReference type="SUPFAM" id="SSF52210">
    <property type="entry name" value="Succinyl-CoA synthetase domains"/>
    <property type="match status" value="2"/>
</dbReference>
<dbReference type="AlphaFoldDB" id="A0A411PCU3"/>
<dbReference type="KEGG" id="smai:EXU30_00670"/>
<dbReference type="InterPro" id="IPR032875">
    <property type="entry name" value="Succ_CoA_lig_flav_dom"/>
</dbReference>
<dbReference type="InterPro" id="IPR000182">
    <property type="entry name" value="GNAT_dom"/>
</dbReference>
<dbReference type="InterPro" id="IPR051538">
    <property type="entry name" value="Acyl-CoA_Synth/Transferase"/>
</dbReference>
<dbReference type="Proteomes" id="UP000291106">
    <property type="component" value="Chromosome"/>
</dbReference>
<evidence type="ECO:0000313" key="6">
    <source>
        <dbReference type="EMBL" id="QBF81373.1"/>
    </source>
</evidence>
<evidence type="ECO:0000256" key="3">
    <source>
        <dbReference type="ARBA" id="ARBA00022840"/>
    </source>
</evidence>
<reference evidence="6 7" key="1">
    <citation type="submission" date="2019-02" db="EMBL/GenBank/DDBJ databases">
        <title>Shewanella sp. D4-2 isolated from Dokdo Island.</title>
        <authorList>
            <person name="Baek K."/>
        </authorList>
    </citation>
    <scope>NUCLEOTIDE SEQUENCE [LARGE SCALE GENOMIC DNA]</scope>
    <source>
        <strain evidence="6 7">D4-2</strain>
    </source>
</reference>